<dbReference type="NCBIfam" id="NF006592">
    <property type="entry name" value="PRK09125.1"/>
    <property type="match status" value="1"/>
</dbReference>
<keyword evidence="2" id="KW-0235">DNA replication</keyword>
<dbReference type="Gene3D" id="2.40.50.140">
    <property type="entry name" value="Nucleic acid-binding proteins"/>
    <property type="match status" value="1"/>
</dbReference>
<dbReference type="SUPFAM" id="SSF56091">
    <property type="entry name" value="DNA ligase/mRNA capping enzyme, catalytic domain"/>
    <property type="match status" value="1"/>
</dbReference>
<evidence type="ECO:0000313" key="8">
    <source>
        <dbReference type="Proteomes" id="UP001620408"/>
    </source>
</evidence>
<evidence type="ECO:0000256" key="3">
    <source>
        <dbReference type="ARBA" id="ARBA00022763"/>
    </source>
</evidence>
<gene>
    <name evidence="7" type="ORF">ISS97_13455</name>
</gene>
<feature type="signal peptide" evidence="5">
    <location>
        <begin position="1"/>
        <end position="28"/>
    </location>
</feature>
<proteinExistence type="predicted"/>
<dbReference type="CDD" id="cd08041">
    <property type="entry name" value="OBF_kDNA_ligase_like"/>
    <property type="match status" value="1"/>
</dbReference>
<evidence type="ECO:0000313" key="7">
    <source>
        <dbReference type="EMBL" id="MFK2918273.1"/>
    </source>
</evidence>
<comment type="caution">
    <text evidence="7">The sequence shown here is derived from an EMBL/GenBank/DDBJ whole genome shotgun (WGS) entry which is preliminary data.</text>
</comment>
<keyword evidence="8" id="KW-1185">Reference proteome</keyword>
<organism evidence="7 8">
    <name type="scientific">Dyella koreensis</name>
    <dbReference type="NCBI Taxonomy" id="311235"/>
    <lineage>
        <taxon>Bacteria</taxon>
        <taxon>Pseudomonadati</taxon>
        <taxon>Pseudomonadota</taxon>
        <taxon>Gammaproteobacteria</taxon>
        <taxon>Lysobacterales</taxon>
        <taxon>Rhodanobacteraceae</taxon>
        <taxon>Dyella</taxon>
    </lineage>
</organism>
<evidence type="ECO:0000256" key="2">
    <source>
        <dbReference type="ARBA" id="ARBA00022705"/>
    </source>
</evidence>
<dbReference type="Pfam" id="PF14743">
    <property type="entry name" value="DNA_ligase_OB_2"/>
    <property type="match status" value="1"/>
</dbReference>
<dbReference type="Proteomes" id="UP001620408">
    <property type="component" value="Unassembled WGS sequence"/>
</dbReference>
<dbReference type="PANTHER" id="PTHR47810">
    <property type="entry name" value="DNA LIGASE"/>
    <property type="match status" value="1"/>
</dbReference>
<dbReference type="PANTHER" id="PTHR47810:SF1">
    <property type="entry name" value="DNA LIGASE B"/>
    <property type="match status" value="1"/>
</dbReference>
<dbReference type="Gene3D" id="3.30.1490.70">
    <property type="match status" value="1"/>
</dbReference>
<evidence type="ECO:0000256" key="1">
    <source>
        <dbReference type="ARBA" id="ARBA00022598"/>
    </source>
</evidence>
<dbReference type="GO" id="GO:0016874">
    <property type="term" value="F:ligase activity"/>
    <property type="evidence" value="ECO:0007669"/>
    <property type="project" value="UniProtKB-KW"/>
</dbReference>
<keyword evidence="4" id="KW-0234">DNA repair</keyword>
<keyword evidence="5" id="KW-0732">Signal</keyword>
<dbReference type="InterPro" id="IPR029319">
    <property type="entry name" value="DNA_ligase_OB"/>
</dbReference>
<feature type="domain" description="DNA ligase OB-like" evidence="6">
    <location>
        <begin position="219"/>
        <end position="284"/>
    </location>
</feature>
<dbReference type="Gene3D" id="3.30.470.30">
    <property type="entry name" value="DNA ligase/mRNA capping enzyme"/>
    <property type="match status" value="1"/>
</dbReference>
<evidence type="ECO:0000256" key="5">
    <source>
        <dbReference type="SAM" id="SignalP"/>
    </source>
</evidence>
<dbReference type="EMBL" id="JADIKD010000011">
    <property type="protein sequence ID" value="MFK2918273.1"/>
    <property type="molecule type" value="Genomic_DNA"/>
</dbReference>
<evidence type="ECO:0000259" key="6">
    <source>
        <dbReference type="Pfam" id="PF14743"/>
    </source>
</evidence>
<dbReference type="SUPFAM" id="SSF50249">
    <property type="entry name" value="Nucleic acid-binding proteins"/>
    <property type="match status" value="1"/>
</dbReference>
<keyword evidence="1 7" id="KW-0436">Ligase</keyword>
<sequence length="285" mass="31880">MQRFVRWLRILHALLMLIGLLVSPTCNAGNNTAPVMLANVYHAGIKLDAYWVSEKYDGVRGYWDGEQLLARSGAVIHAPAWFTAHWPRTPMDGELWAGRGKFDVASATIRQEPADDAAWRRMRFMVFDLPGHPGIFDERIPALHGLVTQLNVPWVQAVRQYKVADEAALEAELARVVKEGGEGLVLHRGASLYRAVRSDDLLKYKPYEDAEARVVAHLPGKGKYAGMMGSLLVEMPDGAQFRLGTGFTDEQRRHPPAVGSQVTYRFRGMTPAGKPRFASFLRVRE</sequence>
<evidence type="ECO:0000256" key="4">
    <source>
        <dbReference type="ARBA" id="ARBA00023204"/>
    </source>
</evidence>
<accession>A0ABW8K966</accession>
<dbReference type="InterPro" id="IPR050326">
    <property type="entry name" value="NAD_dep_DNA_ligaseB"/>
</dbReference>
<dbReference type="InterPro" id="IPR012340">
    <property type="entry name" value="NA-bd_OB-fold"/>
</dbReference>
<name>A0ABW8K966_9GAMM</name>
<protein>
    <submittedName>
        <fullName evidence="7">DNA ligase</fullName>
    </submittedName>
</protein>
<reference evidence="7 8" key="1">
    <citation type="submission" date="2020-10" db="EMBL/GenBank/DDBJ databases">
        <title>Phylogeny of dyella-like bacteria.</title>
        <authorList>
            <person name="Fu J."/>
        </authorList>
    </citation>
    <scope>NUCLEOTIDE SEQUENCE [LARGE SCALE GENOMIC DNA]</scope>
    <source>
        <strain evidence="7 8">BB4</strain>
    </source>
</reference>
<keyword evidence="3" id="KW-0227">DNA damage</keyword>
<feature type="chain" id="PRO_5046245355" evidence="5">
    <location>
        <begin position="29"/>
        <end position="285"/>
    </location>
</feature>
<dbReference type="CDD" id="cd07896">
    <property type="entry name" value="Adenylation_kDNA_ligase_like"/>
    <property type="match status" value="1"/>
</dbReference>